<evidence type="ECO:0000313" key="2">
    <source>
        <dbReference type="Proteomes" id="UP000002640"/>
    </source>
</evidence>
<gene>
    <name evidence="1" type="ORF">PHYSODRAFT_288829</name>
</gene>
<proteinExistence type="predicted"/>
<keyword evidence="2" id="KW-1185">Reference proteome</keyword>
<reference evidence="1 2" key="1">
    <citation type="journal article" date="2006" name="Science">
        <title>Phytophthora genome sequences uncover evolutionary origins and mechanisms of pathogenesis.</title>
        <authorList>
            <person name="Tyler B.M."/>
            <person name="Tripathy S."/>
            <person name="Zhang X."/>
            <person name="Dehal P."/>
            <person name="Jiang R.H."/>
            <person name="Aerts A."/>
            <person name="Arredondo F.D."/>
            <person name="Baxter L."/>
            <person name="Bensasson D."/>
            <person name="Beynon J.L."/>
            <person name="Chapman J."/>
            <person name="Damasceno C.M."/>
            <person name="Dorrance A.E."/>
            <person name="Dou D."/>
            <person name="Dickerman A.W."/>
            <person name="Dubchak I.L."/>
            <person name="Garbelotto M."/>
            <person name="Gijzen M."/>
            <person name="Gordon S.G."/>
            <person name="Govers F."/>
            <person name="Grunwald N.J."/>
            <person name="Huang W."/>
            <person name="Ivors K.L."/>
            <person name="Jones R.W."/>
            <person name="Kamoun S."/>
            <person name="Krampis K."/>
            <person name="Lamour K.H."/>
            <person name="Lee M.K."/>
            <person name="McDonald W.H."/>
            <person name="Medina M."/>
            <person name="Meijer H.J."/>
            <person name="Nordberg E.K."/>
            <person name="Maclean D.J."/>
            <person name="Ospina-Giraldo M.D."/>
            <person name="Morris P.F."/>
            <person name="Phuntumart V."/>
            <person name="Putnam N.H."/>
            <person name="Rash S."/>
            <person name="Rose J.K."/>
            <person name="Sakihama Y."/>
            <person name="Salamov A.A."/>
            <person name="Savidor A."/>
            <person name="Scheuring C.F."/>
            <person name="Smith B.M."/>
            <person name="Sobral B.W."/>
            <person name="Terry A."/>
            <person name="Torto-Alalibo T.A."/>
            <person name="Win J."/>
            <person name="Xu Z."/>
            <person name="Zhang H."/>
            <person name="Grigoriev I.V."/>
            <person name="Rokhsar D.S."/>
            <person name="Boore J.L."/>
        </authorList>
    </citation>
    <scope>NUCLEOTIDE SEQUENCE [LARGE SCALE GENOMIC DNA]</scope>
    <source>
        <strain evidence="1 2">P6497</strain>
    </source>
</reference>
<sequence length="101" mass="10923">MATEVVFTTPFVSCSHQRLGGQQLAQGGHGWRVQRVPGVSVRAEVRAHHALLLHQHGREQQGTGGCAVHDGGDCQRLLQRRVRSGVHPLVFSAVKATSTIL</sequence>
<dbReference type="InParanoid" id="G5A8S0"/>
<evidence type="ECO:0000313" key="1">
    <source>
        <dbReference type="EMBL" id="EGZ08296.1"/>
    </source>
</evidence>
<dbReference type="GeneID" id="20640726"/>
<dbReference type="KEGG" id="psoj:PHYSODRAFT_288829"/>
<dbReference type="RefSeq" id="XP_009536468.1">
    <property type="nucleotide sequence ID" value="XM_009538173.1"/>
</dbReference>
<dbReference type="AlphaFoldDB" id="G5A8S0"/>
<accession>G5A8S0</accession>
<dbReference type="EMBL" id="JH159161">
    <property type="protein sequence ID" value="EGZ08296.1"/>
    <property type="molecule type" value="Genomic_DNA"/>
</dbReference>
<name>G5A8S0_PHYSP</name>
<dbReference type="Proteomes" id="UP000002640">
    <property type="component" value="Unassembled WGS sequence"/>
</dbReference>
<organism evidence="1 2">
    <name type="scientific">Phytophthora sojae (strain P6497)</name>
    <name type="common">Soybean stem and root rot agent</name>
    <name type="synonym">Phytophthora megasperma f. sp. glycines</name>
    <dbReference type="NCBI Taxonomy" id="1094619"/>
    <lineage>
        <taxon>Eukaryota</taxon>
        <taxon>Sar</taxon>
        <taxon>Stramenopiles</taxon>
        <taxon>Oomycota</taxon>
        <taxon>Peronosporomycetes</taxon>
        <taxon>Peronosporales</taxon>
        <taxon>Peronosporaceae</taxon>
        <taxon>Phytophthora</taxon>
    </lineage>
</organism>
<protein>
    <submittedName>
        <fullName evidence="1">Uncharacterized protein</fullName>
    </submittedName>
</protein>